<keyword evidence="3" id="KW-0812">Transmembrane</keyword>
<dbReference type="OrthoDB" id="3522001at2759"/>
<dbReference type="Gene3D" id="3.40.50.300">
    <property type="entry name" value="P-loop containing nucleotide triphosphate hydrolases"/>
    <property type="match status" value="1"/>
</dbReference>
<dbReference type="GO" id="GO:0043138">
    <property type="term" value="F:3'-5' DNA helicase activity"/>
    <property type="evidence" value="ECO:0007669"/>
    <property type="project" value="TreeGrafter"/>
</dbReference>
<evidence type="ECO:0000256" key="3">
    <source>
        <dbReference type="SAM" id="Phobius"/>
    </source>
</evidence>
<dbReference type="GO" id="GO:0000724">
    <property type="term" value="P:double-strand break repair via homologous recombination"/>
    <property type="evidence" value="ECO:0007669"/>
    <property type="project" value="TreeGrafter"/>
</dbReference>
<dbReference type="PANTHER" id="PTHR13710">
    <property type="entry name" value="DNA HELICASE RECQ FAMILY MEMBER"/>
    <property type="match status" value="1"/>
</dbReference>
<dbReference type="InterPro" id="IPR013087">
    <property type="entry name" value="Znf_C2H2_type"/>
</dbReference>
<evidence type="ECO:0000256" key="2">
    <source>
        <dbReference type="SAM" id="MobiDB-lite"/>
    </source>
</evidence>
<protein>
    <recommendedName>
        <fullName evidence="4">C2H2-type domain-containing protein</fullName>
    </recommendedName>
</protein>
<keyword evidence="3" id="KW-1133">Transmembrane helix</keyword>
<dbReference type="Pfam" id="PF12013">
    <property type="entry name" value="OrsD"/>
    <property type="match status" value="1"/>
</dbReference>
<dbReference type="Proteomes" id="UP000803844">
    <property type="component" value="Unassembled WGS sequence"/>
</dbReference>
<feature type="compositionally biased region" description="Acidic residues" evidence="2">
    <location>
        <begin position="235"/>
        <end position="252"/>
    </location>
</feature>
<gene>
    <name evidence="5" type="ORF">M406DRAFT_75957</name>
</gene>
<dbReference type="PANTHER" id="PTHR13710:SF154">
    <property type="entry name" value="RECQ HELICASE, PUTATIVE (AFU_ORTHOLOGUE AFUA_6G14720)-RELATED"/>
    <property type="match status" value="1"/>
</dbReference>
<evidence type="ECO:0000313" key="6">
    <source>
        <dbReference type="Proteomes" id="UP000803844"/>
    </source>
</evidence>
<name>A0A9P4XUH3_CRYP1</name>
<dbReference type="InterPro" id="IPR022698">
    <property type="entry name" value="OrsD"/>
</dbReference>
<keyword evidence="6" id="KW-1185">Reference proteome</keyword>
<dbReference type="GO" id="GO:0005737">
    <property type="term" value="C:cytoplasm"/>
    <property type="evidence" value="ECO:0007669"/>
    <property type="project" value="TreeGrafter"/>
</dbReference>
<organism evidence="5 6">
    <name type="scientific">Cryphonectria parasitica (strain ATCC 38755 / EP155)</name>
    <dbReference type="NCBI Taxonomy" id="660469"/>
    <lineage>
        <taxon>Eukaryota</taxon>
        <taxon>Fungi</taxon>
        <taxon>Dikarya</taxon>
        <taxon>Ascomycota</taxon>
        <taxon>Pezizomycotina</taxon>
        <taxon>Sordariomycetes</taxon>
        <taxon>Sordariomycetidae</taxon>
        <taxon>Diaporthales</taxon>
        <taxon>Cryphonectriaceae</taxon>
        <taxon>Cryphonectria-Endothia species complex</taxon>
        <taxon>Cryphonectria</taxon>
    </lineage>
</organism>
<dbReference type="InterPro" id="IPR027417">
    <property type="entry name" value="P-loop_NTPase"/>
</dbReference>
<keyword evidence="3" id="KW-0472">Membrane</keyword>
<evidence type="ECO:0000259" key="4">
    <source>
        <dbReference type="PROSITE" id="PS00028"/>
    </source>
</evidence>
<reference evidence="5" key="1">
    <citation type="journal article" date="2020" name="Phytopathology">
        <title>Genome sequence of the chestnut blight fungus Cryphonectria parasitica EP155: A fundamental resource for an archetypical invasive plant pathogen.</title>
        <authorList>
            <person name="Crouch J.A."/>
            <person name="Dawe A."/>
            <person name="Aerts A."/>
            <person name="Barry K."/>
            <person name="Churchill A.C.L."/>
            <person name="Grimwood J."/>
            <person name="Hillman B."/>
            <person name="Milgroom M.G."/>
            <person name="Pangilinan J."/>
            <person name="Smith M."/>
            <person name="Salamov A."/>
            <person name="Schmutz J."/>
            <person name="Yadav J."/>
            <person name="Grigoriev I.V."/>
            <person name="Nuss D."/>
        </authorList>
    </citation>
    <scope>NUCLEOTIDE SEQUENCE</scope>
    <source>
        <strain evidence="5">EP155</strain>
    </source>
</reference>
<evidence type="ECO:0000256" key="1">
    <source>
        <dbReference type="ARBA" id="ARBA00005446"/>
    </source>
</evidence>
<dbReference type="GO" id="GO:0005694">
    <property type="term" value="C:chromosome"/>
    <property type="evidence" value="ECO:0007669"/>
    <property type="project" value="TreeGrafter"/>
</dbReference>
<dbReference type="GO" id="GO:0009378">
    <property type="term" value="F:four-way junction helicase activity"/>
    <property type="evidence" value="ECO:0007669"/>
    <property type="project" value="TreeGrafter"/>
</dbReference>
<dbReference type="RefSeq" id="XP_040772197.1">
    <property type="nucleotide sequence ID" value="XM_040925923.1"/>
</dbReference>
<dbReference type="EMBL" id="MU032351">
    <property type="protein sequence ID" value="KAF3761218.1"/>
    <property type="molecule type" value="Genomic_DNA"/>
</dbReference>
<comment type="caution">
    <text evidence="5">The sequence shown here is derived from an EMBL/GenBank/DDBJ whole genome shotgun (WGS) entry which is preliminary data.</text>
</comment>
<dbReference type="PROSITE" id="PS00028">
    <property type="entry name" value="ZINC_FINGER_C2H2_1"/>
    <property type="match status" value="1"/>
</dbReference>
<comment type="similarity">
    <text evidence="1">Belongs to the helicase family. RecQ subfamily.</text>
</comment>
<sequence>MEKTVELNEEYQILLCRLCNNAVRPGNSIEGHFRAHKIKGQLLRDIVDYYSTMKLQNPLTTDIPAERSKPVQGLLLLHSFRCIQCCFLTIARDNMMQHWRTAGYAATELGWKKGAGHYSDREKQAAGDSMLEKIIANYIAERKEEDEAQLCKSDTEEGIDRDSAWVKRLGWVRHFGLRDKLDIHRAVEWVKAPAAGGRAAQEADEEALRARARLVKLAESFDCEVDSSNWGKEGEESEKDSEEEEEEEEEKEESERGREGGSQLTGALDRAVFLFVIASIKQHVGGRIYANPLLCFSILWWAWLFFLEASFEIQLREREEVSIEAVLLFEKELAKWMFTGTYTIISIIIGWMAYSKGWRQQMSGQAFVRWSEDQQTLFHNGEQIAVQDFQQTACKLVADAEALLDRLLASTWAQARRELAMERIADSIMRLGAGQSFVTNAKNRWLEAGPGKVMQLIGPSVWDAVRNRWKQAGVKKWLRQLQLFREALLLLVHIWGGQLERGLELMIMRHSDSWQLIRNVFVLNSQVMLVTDCDKMKALCNHGRKVARFLLDQVGRMASTGVRMGIARYRLIAIEMKQRIRGLAMQQAKAQIEEMNENNNIDVNPLTGEPMDIGGSWNIVWDLQAMHSIKIAQQHYAVHIEFLSRLQPEMVATFRAVSRLWHQFLESRGEKKERGRTEEVVQLGKKRKSAALEEAEAPAAAGRKQAKTIAAAGRMDTDAEITAGLRMLLGPEAAWKFSEQAESMQTIMQLGPDGTAICMLLTGAGKSLLFIVPAVLANSGTSIVVVLFVALMEDLVAQAVAMSVDCIRYQLLLSIGRDGLLRAVRMVVASADLVSTAEFTAYADGLLLAGLLQRIFVDECYTAITDISYWARLGELKSLRRFGCPMVLLTATLLLVLESWFREEMLAQDAVAVQARTTKANCWYRVELVQGGRGAVQEQTVEIAQQLGREITGNQKGVVYCWSRQQCTAVAEELGCSFHHSGMSEEEQRAAREASWQLFSAGYVQLELHQGKKADKKK</sequence>
<dbReference type="SUPFAM" id="SSF52540">
    <property type="entry name" value="P-loop containing nucleoside triphosphate hydrolases"/>
    <property type="match status" value="1"/>
</dbReference>
<evidence type="ECO:0000313" key="5">
    <source>
        <dbReference type="EMBL" id="KAF3761218.1"/>
    </source>
</evidence>
<dbReference type="AlphaFoldDB" id="A0A9P4XUH3"/>
<accession>A0A9P4XUH3</accession>
<proteinExistence type="inferred from homology"/>
<feature type="domain" description="C2H2-type" evidence="4">
    <location>
        <begin position="16"/>
        <end position="36"/>
    </location>
</feature>
<feature type="transmembrane region" description="Helical" evidence="3">
    <location>
        <begin position="768"/>
        <end position="789"/>
    </location>
</feature>
<dbReference type="GeneID" id="63843052"/>
<feature type="region of interest" description="Disordered" evidence="2">
    <location>
        <begin position="226"/>
        <end position="263"/>
    </location>
</feature>